<feature type="transmembrane region" description="Helical" evidence="1">
    <location>
        <begin position="29"/>
        <end position="51"/>
    </location>
</feature>
<keyword evidence="1" id="KW-0472">Membrane</keyword>
<organism evidence="2 3">
    <name type="scientific">Sorangium cellulosum So0157-2</name>
    <dbReference type="NCBI Taxonomy" id="1254432"/>
    <lineage>
        <taxon>Bacteria</taxon>
        <taxon>Pseudomonadati</taxon>
        <taxon>Myxococcota</taxon>
        <taxon>Polyangia</taxon>
        <taxon>Polyangiales</taxon>
        <taxon>Polyangiaceae</taxon>
        <taxon>Sorangium</taxon>
    </lineage>
</organism>
<proteinExistence type="predicted"/>
<keyword evidence="1" id="KW-1133">Transmembrane helix</keyword>
<protein>
    <submittedName>
        <fullName evidence="2">Uncharacterized protein</fullName>
    </submittedName>
</protein>
<name>S4Y4M3_SORCE</name>
<keyword evidence="1" id="KW-0812">Transmembrane</keyword>
<accession>S4Y4M3</accession>
<dbReference type="KEGG" id="scu:SCE1572_35815"/>
<reference evidence="2 3" key="1">
    <citation type="journal article" date="2013" name="Sci. Rep.">
        <title>Extraordinary expansion of a Sorangium cellulosum genome from an alkaline milieu.</title>
        <authorList>
            <person name="Han K."/>
            <person name="Li Z.F."/>
            <person name="Peng R."/>
            <person name="Zhu L.P."/>
            <person name="Zhou T."/>
            <person name="Wang L.G."/>
            <person name="Li S.G."/>
            <person name="Zhang X.B."/>
            <person name="Hu W."/>
            <person name="Wu Z.H."/>
            <person name="Qin N."/>
            <person name="Li Y.Z."/>
        </authorList>
    </citation>
    <scope>NUCLEOTIDE SEQUENCE [LARGE SCALE GENOMIC DNA]</scope>
    <source>
        <strain evidence="2 3">So0157-2</strain>
    </source>
</reference>
<dbReference type="Proteomes" id="UP000014803">
    <property type="component" value="Chromosome"/>
</dbReference>
<evidence type="ECO:0000313" key="2">
    <source>
        <dbReference type="EMBL" id="AGP39381.1"/>
    </source>
</evidence>
<gene>
    <name evidence="2" type="ORF">SCE1572_35815</name>
</gene>
<dbReference type="HOGENOM" id="CLU_2720231_0_0_7"/>
<evidence type="ECO:0000313" key="3">
    <source>
        <dbReference type="Proteomes" id="UP000014803"/>
    </source>
</evidence>
<dbReference type="STRING" id="1254432.SCE1572_35815"/>
<sequence>MGPATASCSWAAGAPALWAMKPGVRSSSLGATCAVAGFLFLLDGRLARLLFFVLMETTDREGAGSRGYRMRA</sequence>
<dbReference type="EMBL" id="CP003969">
    <property type="protein sequence ID" value="AGP39381.1"/>
    <property type="molecule type" value="Genomic_DNA"/>
</dbReference>
<evidence type="ECO:0000256" key="1">
    <source>
        <dbReference type="SAM" id="Phobius"/>
    </source>
</evidence>
<dbReference type="AlphaFoldDB" id="S4Y4M3"/>